<evidence type="ECO:0000313" key="11">
    <source>
        <dbReference type="Proteomes" id="UP001239782"/>
    </source>
</evidence>
<comment type="cofactor">
    <cofactor evidence="8">
        <name>Mn(2+)</name>
        <dbReference type="ChEBI" id="CHEBI:29035"/>
    </cofactor>
    <text evidence="8">Binds 2 manganese ions per subunit.</text>
</comment>
<comment type="function">
    <text evidence="8">Presumably involved in the processing and regular turnover of intracellular proteins. Catalyzes the removal of unsubstituted N-terminal amino acids from various peptides.</text>
</comment>
<dbReference type="EC" id="3.4.11.10" evidence="8"/>
<dbReference type="InterPro" id="IPR011356">
    <property type="entry name" value="Leucine_aapep/pepB"/>
</dbReference>
<comment type="catalytic activity">
    <reaction evidence="2 8">
        <text>Release of an N-terminal amino acid, preferentially leucine, but not glutamic or aspartic acids.</text>
        <dbReference type="EC" id="3.4.11.10"/>
    </reaction>
</comment>
<dbReference type="GO" id="GO:0030145">
    <property type="term" value="F:manganese ion binding"/>
    <property type="evidence" value="ECO:0007669"/>
    <property type="project" value="UniProtKB-UniRule"/>
</dbReference>
<evidence type="ECO:0000256" key="5">
    <source>
        <dbReference type="ARBA" id="ARBA00022670"/>
    </source>
</evidence>
<comment type="subcellular location">
    <subcellularLocation>
        <location evidence="8">Cytoplasm</location>
    </subcellularLocation>
</comment>
<evidence type="ECO:0000256" key="2">
    <source>
        <dbReference type="ARBA" id="ARBA00000967"/>
    </source>
</evidence>
<feature type="domain" description="Cytosol aminopeptidase" evidence="9">
    <location>
        <begin position="364"/>
        <end position="371"/>
    </location>
</feature>
<evidence type="ECO:0000256" key="7">
    <source>
        <dbReference type="ARBA" id="ARBA00023211"/>
    </source>
</evidence>
<evidence type="ECO:0000256" key="6">
    <source>
        <dbReference type="ARBA" id="ARBA00022801"/>
    </source>
</evidence>
<organism evidence="10 11">
    <name type="scientific">Pleionea litopenaei</name>
    <dbReference type="NCBI Taxonomy" id="3070815"/>
    <lineage>
        <taxon>Bacteria</taxon>
        <taxon>Pseudomonadati</taxon>
        <taxon>Pseudomonadota</taxon>
        <taxon>Gammaproteobacteria</taxon>
        <taxon>Oceanospirillales</taxon>
        <taxon>Pleioneaceae</taxon>
        <taxon>Pleionea</taxon>
    </lineage>
</organism>
<feature type="binding site" evidence="8">
    <location>
        <position position="284"/>
    </location>
    <ligand>
        <name>Mn(2+)</name>
        <dbReference type="ChEBI" id="CHEBI:29035"/>
        <label>2</label>
    </ligand>
</feature>
<dbReference type="Gene3D" id="3.40.630.10">
    <property type="entry name" value="Zn peptidases"/>
    <property type="match status" value="1"/>
</dbReference>
<dbReference type="Proteomes" id="UP001239782">
    <property type="component" value="Chromosome"/>
</dbReference>
<feature type="active site" evidence="8">
    <location>
        <position position="370"/>
    </location>
</feature>
<evidence type="ECO:0000256" key="3">
    <source>
        <dbReference type="ARBA" id="ARBA00009528"/>
    </source>
</evidence>
<dbReference type="SUPFAM" id="SSF52949">
    <property type="entry name" value="Macro domain-like"/>
    <property type="match status" value="1"/>
</dbReference>
<comment type="catalytic activity">
    <reaction evidence="1 8">
        <text>Release of an N-terminal amino acid, Xaa-|-Yaa-, in which Xaa is preferably Leu, but may be other amino acids including Pro although not Arg or Lys, and Yaa may be Pro. Amino acid amides and methyl esters are also readily hydrolyzed, but rates on arylamides are exceedingly low.</text>
        <dbReference type="EC" id="3.4.11.1"/>
    </reaction>
</comment>
<evidence type="ECO:0000256" key="1">
    <source>
        <dbReference type="ARBA" id="ARBA00000135"/>
    </source>
</evidence>
<dbReference type="GO" id="GO:0070006">
    <property type="term" value="F:metalloaminopeptidase activity"/>
    <property type="evidence" value="ECO:0007669"/>
    <property type="project" value="InterPro"/>
</dbReference>
<feature type="binding site" evidence="8">
    <location>
        <position position="307"/>
    </location>
    <ligand>
        <name>Mn(2+)</name>
        <dbReference type="ChEBI" id="CHEBI:29035"/>
        <label>2</label>
    </ligand>
</feature>
<feature type="binding site" evidence="8">
    <location>
        <position position="368"/>
    </location>
    <ligand>
        <name>Mn(2+)</name>
        <dbReference type="ChEBI" id="CHEBI:29035"/>
        <label>1</label>
    </ligand>
</feature>
<dbReference type="PRINTS" id="PR00481">
    <property type="entry name" value="LAMNOPPTDASE"/>
</dbReference>
<dbReference type="PANTHER" id="PTHR11963:SF23">
    <property type="entry name" value="CYTOSOL AMINOPEPTIDASE"/>
    <property type="match status" value="1"/>
</dbReference>
<proteinExistence type="inferred from homology"/>
<feature type="binding site" evidence="8">
    <location>
        <position position="289"/>
    </location>
    <ligand>
        <name>Mn(2+)</name>
        <dbReference type="ChEBI" id="CHEBI:29035"/>
        <label>2</label>
    </ligand>
</feature>
<dbReference type="Pfam" id="PF02789">
    <property type="entry name" value="Peptidase_M17_N"/>
    <property type="match status" value="1"/>
</dbReference>
<dbReference type="InterPro" id="IPR043472">
    <property type="entry name" value="Macro_dom-like"/>
</dbReference>
<evidence type="ECO:0000256" key="4">
    <source>
        <dbReference type="ARBA" id="ARBA00022438"/>
    </source>
</evidence>
<feature type="binding site" evidence="8">
    <location>
        <position position="289"/>
    </location>
    <ligand>
        <name>Mn(2+)</name>
        <dbReference type="ChEBI" id="CHEBI:29035"/>
        <label>1</label>
    </ligand>
</feature>
<dbReference type="GO" id="GO:0006508">
    <property type="term" value="P:proteolysis"/>
    <property type="evidence" value="ECO:0007669"/>
    <property type="project" value="UniProtKB-KW"/>
</dbReference>
<evidence type="ECO:0000256" key="8">
    <source>
        <dbReference type="HAMAP-Rule" id="MF_00181"/>
    </source>
</evidence>
<dbReference type="EC" id="3.4.11.1" evidence="8"/>
<evidence type="ECO:0000313" key="10">
    <source>
        <dbReference type="EMBL" id="WMS87034.1"/>
    </source>
</evidence>
<dbReference type="PROSITE" id="PS00631">
    <property type="entry name" value="CYTOSOL_AP"/>
    <property type="match status" value="1"/>
</dbReference>
<feature type="active site" evidence="8">
    <location>
        <position position="296"/>
    </location>
</feature>
<dbReference type="HAMAP" id="MF_00181">
    <property type="entry name" value="Cytosol_peptidase_M17"/>
    <property type="match status" value="1"/>
</dbReference>
<dbReference type="GO" id="GO:0005737">
    <property type="term" value="C:cytoplasm"/>
    <property type="evidence" value="ECO:0007669"/>
    <property type="project" value="UniProtKB-SubCell"/>
</dbReference>
<keyword evidence="8" id="KW-0479">Metal-binding</keyword>
<reference evidence="10 11" key="1">
    <citation type="submission" date="2023-08" db="EMBL/GenBank/DDBJ databases">
        <title>Pleionea litopenaei sp. nov., isolated from stomach of juvenile Litopenaeus vannamei.</title>
        <authorList>
            <person name="Rho A.M."/>
            <person name="Hwang C.Y."/>
        </authorList>
    </citation>
    <scope>NUCLEOTIDE SEQUENCE [LARGE SCALE GENOMIC DNA]</scope>
    <source>
        <strain evidence="10 11">HL-JVS1</strain>
    </source>
</reference>
<sequence>MKYWVNLLITIIVVVATSPLLAKAKVETPTTINFSSQLPAQQNILLGIAKGGELGAFASELNRKTQGGLEYLITTTEFTGEAKTTRVVTAPKGSGYQTILLIGLGDVSENTDVEWQEIGGNAAQKALAEFKTIPPFIVSLAPEKAAQLAYGAKLGSYYFDKYKTKSDDLKTVKSIEFIVSDANATRALYQNEIDPVANAIWYTRNISNEPANIIYPESFVQRWKTHFKGMKNINIRVFDEDDMLDKNMGAIYGVGQGSQRPPRMMIVEYQGGKKGEAPIVLVGKGITFDTGGISLKNPPNMWNMKFDMSGAASAIGTVHALAGRKAKVNVVGIAALAENMPGANAQRPGDVVTSMSGKTIQIRSTDAEGRLVLADGIYYGDVTYNPALLVDLATLTGSASRALGKDYAALFTRHQELASQFLTMGVSTGEQVWQLPLNDNHFKAIKNDVADIMNSGPTAPGASAGAAFVGSFVREQTPWVHLDIAGVAWNDKATPVKASPGSTSFGIRLLNGYIKAHFEKAHLENSNK</sequence>
<comment type="similarity">
    <text evidence="3 8">Belongs to the peptidase M17 family.</text>
</comment>
<keyword evidence="11" id="KW-1185">Reference proteome</keyword>
<feature type="binding site" evidence="8">
    <location>
        <position position="366"/>
    </location>
    <ligand>
        <name>Mn(2+)</name>
        <dbReference type="ChEBI" id="CHEBI:29035"/>
        <label>1</label>
    </ligand>
</feature>
<dbReference type="PANTHER" id="PTHR11963">
    <property type="entry name" value="LEUCINE AMINOPEPTIDASE-RELATED"/>
    <property type="match status" value="1"/>
</dbReference>
<dbReference type="SUPFAM" id="SSF53187">
    <property type="entry name" value="Zn-dependent exopeptidases"/>
    <property type="match status" value="1"/>
</dbReference>
<protein>
    <recommendedName>
        <fullName evidence="8">Probable cytosol aminopeptidase</fullName>
        <ecNumber evidence="8">3.4.11.1</ecNumber>
    </recommendedName>
    <alternativeName>
        <fullName evidence="8">Leucine aminopeptidase</fullName>
        <shortName evidence="8">LAP</shortName>
        <ecNumber evidence="8">3.4.11.10</ecNumber>
    </alternativeName>
    <alternativeName>
        <fullName evidence="8">Leucyl aminopeptidase</fullName>
    </alternativeName>
</protein>
<dbReference type="NCBIfam" id="NF002075">
    <property type="entry name" value="PRK00913.2-2"/>
    <property type="match status" value="1"/>
</dbReference>
<evidence type="ECO:0000259" key="9">
    <source>
        <dbReference type="PROSITE" id="PS00631"/>
    </source>
</evidence>
<dbReference type="Pfam" id="PF00883">
    <property type="entry name" value="Peptidase_M17"/>
    <property type="match status" value="1"/>
</dbReference>
<name>A0AA51RT79_9GAMM</name>
<feature type="binding site" evidence="8">
    <location>
        <position position="368"/>
    </location>
    <ligand>
        <name>Mn(2+)</name>
        <dbReference type="ChEBI" id="CHEBI:29035"/>
        <label>2</label>
    </ligand>
</feature>
<dbReference type="Gene3D" id="3.40.220.10">
    <property type="entry name" value="Leucine Aminopeptidase, subunit E, domain 1"/>
    <property type="match status" value="1"/>
</dbReference>
<dbReference type="InterPro" id="IPR023042">
    <property type="entry name" value="Peptidase_M17_leu_NH2_pept"/>
</dbReference>
<dbReference type="AlphaFoldDB" id="A0AA51RT79"/>
<dbReference type="InterPro" id="IPR008283">
    <property type="entry name" value="Peptidase_M17_N"/>
</dbReference>
<dbReference type="CDD" id="cd00433">
    <property type="entry name" value="Peptidase_M17"/>
    <property type="match status" value="1"/>
</dbReference>
<keyword evidence="8" id="KW-0963">Cytoplasm</keyword>
<accession>A0AA51RT79</accession>
<keyword evidence="6 8" id="KW-0378">Hydrolase</keyword>
<keyword evidence="5 8" id="KW-0645">Protease</keyword>
<keyword evidence="7 8" id="KW-0464">Manganese</keyword>
<dbReference type="RefSeq" id="WP_309202172.1">
    <property type="nucleotide sequence ID" value="NZ_CP133548.1"/>
</dbReference>
<dbReference type="NCBIfam" id="NF002077">
    <property type="entry name" value="PRK00913.2-4"/>
    <property type="match status" value="1"/>
</dbReference>
<gene>
    <name evidence="8" type="primary">pepA</name>
    <name evidence="10" type="ORF">Q9312_17610</name>
</gene>
<dbReference type="InterPro" id="IPR000819">
    <property type="entry name" value="Peptidase_M17_C"/>
</dbReference>
<dbReference type="KEGG" id="plei:Q9312_17610"/>
<keyword evidence="4 8" id="KW-0031">Aminopeptidase</keyword>
<dbReference type="EMBL" id="CP133548">
    <property type="protein sequence ID" value="WMS87034.1"/>
    <property type="molecule type" value="Genomic_DNA"/>
</dbReference>